<gene>
    <name evidence="5" type="ORF">J2S72_001428</name>
</gene>
<evidence type="ECO:0000313" key="5">
    <source>
        <dbReference type="EMBL" id="MDQ0275401.1"/>
    </source>
</evidence>
<evidence type="ECO:0000256" key="2">
    <source>
        <dbReference type="ARBA" id="ARBA00022603"/>
    </source>
</evidence>
<sequence length="239" mass="26329">MTYIYGRNAVIEALKAKKVDKLYALKNLSGSANKIFAMAREEKVVLTECDKKKIFEMVGDVNHQGIVALVSQFDYTDLDEMIEEAKAKDQTIRLIILDEIEDPYNFGAIARSVEAAGFTGIIIPKRRSALVNDAVYKSSAGAIERVKVSRVVNLSQTIEKLKEKGVWVYGADMEGDSIYESDLRGNICLVIGNEGKGLGHSVEKNCDQIISIPMKGNINSLNASCAAAIMIFEVMRQAK</sequence>
<dbReference type="GO" id="GO:0032259">
    <property type="term" value="P:methylation"/>
    <property type="evidence" value="ECO:0007669"/>
    <property type="project" value="UniProtKB-KW"/>
</dbReference>
<name>A0ABU0AVV7_9FIRM</name>
<dbReference type="InterPro" id="IPR029026">
    <property type="entry name" value="tRNA_m1G_MTases_N"/>
</dbReference>
<dbReference type="SUPFAM" id="SSF75217">
    <property type="entry name" value="alpha/beta knot"/>
    <property type="match status" value="1"/>
</dbReference>
<organism evidence="5 6">
    <name type="scientific">Peptoniphilus koenoeneniae</name>
    <dbReference type="NCBI Taxonomy" id="507751"/>
    <lineage>
        <taxon>Bacteria</taxon>
        <taxon>Bacillati</taxon>
        <taxon>Bacillota</taxon>
        <taxon>Tissierellia</taxon>
        <taxon>Tissierellales</taxon>
        <taxon>Peptoniphilaceae</taxon>
        <taxon>Peptoniphilus</taxon>
    </lineage>
</organism>
<comment type="similarity">
    <text evidence="1">Belongs to the class IV-like SAM-binding methyltransferase superfamily. RNA methyltransferase TrmH family.</text>
</comment>
<evidence type="ECO:0000256" key="1">
    <source>
        <dbReference type="ARBA" id="ARBA00007228"/>
    </source>
</evidence>
<keyword evidence="6" id="KW-1185">Reference proteome</keyword>
<dbReference type="CDD" id="cd18103">
    <property type="entry name" value="SpoU-like_RlmB"/>
    <property type="match status" value="1"/>
</dbReference>
<dbReference type="EMBL" id="JAUSTN010000007">
    <property type="protein sequence ID" value="MDQ0275401.1"/>
    <property type="molecule type" value="Genomic_DNA"/>
</dbReference>
<reference evidence="5 6" key="1">
    <citation type="submission" date="2023-07" db="EMBL/GenBank/DDBJ databases">
        <title>Genomic Encyclopedia of Type Strains, Phase IV (KMG-IV): sequencing the most valuable type-strain genomes for metagenomic binning, comparative biology and taxonomic classification.</title>
        <authorList>
            <person name="Goeker M."/>
        </authorList>
    </citation>
    <scope>NUCLEOTIDE SEQUENCE [LARGE SCALE GENOMIC DNA]</scope>
    <source>
        <strain evidence="5 6">DSM 22616</strain>
    </source>
</reference>
<dbReference type="Gene3D" id="3.30.1330.30">
    <property type="match status" value="1"/>
</dbReference>
<protein>
    <submittedName>
        <fullName evidence="5">23S rRNA (Guanosine2251-2'-O)-methyltransferase</fullName>
        <ecNumber evidence="5">2.1.1.185</ecNumber>
    </submittedName>
</protein>
<dbReference type="InterPro" id="IPR029028">
    <property type="entry name" value="Alpha/beta_knot_MTases"/>
</dbReference>
<dbReference type="PANTHER" id="PTHR46429">
    <property type="entry name" value="23S RRNA (GUANOSINE-2'-O-)-METHYLTRANSFERASE RLMB"/>
    <property type="match status" value="1"/>
</dbReference>
<dbReference type="InterPro" id="IPR029064">
    <property type="entry name" value="Ribosomal_eL30-like_sf"/>
</dbReference>
<comment type="caution">
    <text evidence="5">The sequence shown here is derived from an EMBL/GenBank/DDBJ whole genome shotgun (WGS) entry which is preliminary data.</text>
</comment>
<proteinExistence type="inferred from homology"/>
<keyword evidence="2 5" id="KW-0489">Methyltransferase</keyword>
<feature type="domain" description="RNA 2-O ribose methyltransferase substrate binding" evidence="4">
    <location>
        <begin position="3"/>
        <end position="76"/>
    </location>
</feature>
<dbReference type="GO" id="GO:0008168">
    <property type="term" value="F:methyltransferase activity"/>
    <property type="evidence" value="ECO:0007669"/>
    <property type="project" value="UniProtKB-KW"/>
</dbReference>
<dbReference type="Gene3D" id="3.40.1280.10">
    <property type="match status" value="1"/>
</dbReference>
<evidence type="ECO:0000256" key="3">
    <source>
        <dbReference type="ARBA" id="ARBA00022679"/>
    </source>
</evidence>
<dbReference type="Proteomes" id="UP001236559">
    <property type="component" value="Unassembled WGS sequence"/>
</dbReference>
<accession>A0ABU0AVV7</accession>
<dbReference type="InterPro" id="IPR001537">
    <property type="entry name" value="SpoU_MeTrfase"/>
</dbReference>
<dbReference type="SUPFAM" id="SSF55315">
    <property type="entry name" value="L30e-like"/>
    <property type="match status" value="1"/>
</dbReference>
<keyword evidence="3 5" id="KW-0808">Transferase</keyword>
<dbReference type="PANTHER" id="PTHR46429:SF1">
    <property type="entry name" value="23S RRNA (GUANOSINE-2'-O-)-METHYLTRANSFERASE RLMB"/>
    <property type="match status" value="1"/>
</dbReference>
<dbReference type="InterPro" id="IPR013123">
    <property type="entry name" value="SpoU_subst-bd"/>
</dbReference>
<dbReference type="EC" id="2.1.1.185" evidence="5"/>
<dbReference type="Pfam" id="PF08032">
    <property type="entry name" value="SpoU_sub_bind"/>
    <property type="match status" value="1"/>
</dbReference>
<dbReference type="SMART" id="SM00967">
    <property type="entry name" value="SpoU_sub_bind"/>
    <property type="match status" value="1"/>
</dbReference>
<dbReference type="NCBIfam" id="TIGR00186">
    <property type="entry name" value="rRNA_methyl_3"/>
    <property type="match status" value="1"/>
</dbReference>
<evidence type="ECO:0000313" key="6">
    <source>
        <dbReference type="Proteomes" id="UP001236559"/>
    </source>
</evidence>
<dbReference type="RefSeq" id="WP_023055783.1">
    <property type="nucleotide sequence ID" value="NZ_JAUSTN010000007.1"/>
</dbReference>
<evidence type="ECO:0000259" key="4">
    <source>
        <dbReference type="SMART" id="SM00967"/>
    </source>
</evidence>
<dbReference type="InterPro" id="IPR004441">
    <property type="entry name" value="rRNA_MeTrfase_TrmH"/>
</dbReference>
<dbReference type="Pfam" id="PF00588">
    <property type="entry name" value="SpoU_methylase"/>
    <property type="match status" value="1"/>
</dbReference>